<keyword evidence="3" id="KW-1185">Reference proteome</keyword>
<protein>
    <submittedName>
        <fullName evidence="2">Uncharacterized protein</fullName>
    </submittedName>
</protein>
<accession>A0ABR1YV94</accession>
<dbReference type="EMBL" id="JBBWRZ010000004">
    <property type="protein sequence ID" value="KAK8238478.1"/>
    <property type="molecule type" value="Genomic_DNA"/>
</dbReference>
<evidence type="ECO:0000313" key="3">
    <source>
        <dbReference type="Proteomes" id="UP001492380"/>
    </source>
</evidence>
<feature type="region of interest" description="Disordered" evidence="1">
    <location>
        <begin position="74"/>
        <end position="103"/>
    </location>
</feature>
<sequence length="119" mass="13059">MLVTWVGFFRRRVCRARHEVLSTIQLRTTVALLWPLNRILVFALLFLSSQIPSNLSRGTGLAVETTSACVDSSPPIPVQGRATLSLNDSSATRSSSPRVERDAGPVDKYCSVLSLLETE</sequence>
<reference evidence="2 3" key="1">
    <citation type="submission" date="2024-04" db="EMBL/GenBank/DDBJ databases">
        <title>Phyllosticta paracitricarpa is synonymous to the EU quarantine fungus P. citricarpa based on phylogenomic analyses.</title>
        <authorList>
            <consortium name="Lawrence Berkeley National Laboratory"/>
            <person name="Van Ingen-Buijs V.A."/>
            <person name="Van Westerhoven A.C."/>
            <person name="Haridas S."/>
            <person name="Skiadas P."/>
            <person name="Martin F."/>
            <person name="Groenewald J.Z."/>
            <person name="Crous P.W."/>
            <person name="Seidl M.F."/>
        </authorList>
    </citation>
    <scope>NUCLEOTIDE SEQUENCE [LARGE SCALE GENOMIC DNA]</scope>
    <source>
        <strain evidence="2 3">CBS 123374</strain>
    </source>
</reference>
<dbReference type="Proteomes" id="UP001492380">
    <property type="component" value="Unassembled WGS sequence"/>
</dbReference>
<evidence type="ECO:0000256" key="1">
    <source>
        <dbReference type="SAM" id="MobiDB-lite"/>
    </source>
</evidence>
<comment type="caution">
    <text evidence="2">The sequence shown here is derived from an EMBL/GenBank/DDBJ whole genome shotgun (WGS) entry which is preliminary data.</text>
</comment>
<proteinExistence type="predicted"/>
<organism evidence="2 3">
    <name type="scientific">Phyllosticta capitalensis</name>
    <dbReference type="NCBI Taxonomy" id="121624"/>
    <lineage>
        <taxon>Eukaryota</taxon>
        <taxon>Fungi</taxon>
        <taxon>Dikarya</taxon>
        <taxon>Ascomycota</taxon>
        <taxon>Pezizomycotina</taxon>
        <taxon>Dothideomycetes</taxon>
        <taxon>Dothideomycetes incertae sedis</taxon>
        <taxon>Botryosphaeriales</taxon>
        <taxon>Phyllostictaceae</taxon>
        <taxon>Phyllosticta</taxon>
    </lineage>
</organism>
<evidence type="ECO:0000313" key="2">
    <source>
        <dbReference type="EMBL" id="KAK8238478.1"/>
    </source>
</evidence>
<feature type="compositionally biased region" description="Polar residues" evidence="1">
    <location>
        <begin position="82"/>
        <end position="97"/>
    </location>
</feature>
<name>A0ABR1YV94_9PEZI</name>
<gene>
    <name evidence="2" type="ORF">HDK90DRAFT_226797</name>
</gene>